<evidence type="ECO:0000313" key="2">
    <source>
        <dbReference type="EMBL" id="GAA4626860.1"/>
    </source>
</evidence>
<feature type="transmembrane region" description="Helical" evidence="1">
    <location>
        <begin position="92"/>
        <end position="115"/>
    </location>
</feature>
<evidence type="ECO:0000256" key="1">
    <source>
        <dbReference type="SAM" id="Phobius"/>
    </source>
</evidence>
<keyword evidence="1" id="KW-0812">Transmembrane</keyword>
<keyword evidence="1" id="KW-1133">Transmembrane helix</keyword>
<sequence length="117" mass="13377">MPEDEPHISYSLREVLGRLESKLDRLVDTLALKADRAELVELDKRVERKADRSEVTELDKRVGATESRLTDVVHQLQSDAQHAQERTEHRRWLWPLIVGLLAAIATILGVVVAFIHH</sequence>
<evidence type="ECO:0000313" key="3">
    <source>
        <dbReference type="Proteomes" id="UP001501442"/>
    </source>
</evidence>
<reference evidence="3" key="1">
    <citation type="journal article" date="2019" name="Int. J. Syst. Evol. Microbiol.">
        <title>The Global Catalogue of Microorganisms (GCM) 10K type strain sequencing project: providing services to taxonomists for standard genome sequencing and annotation.</title>
        <authorList>
            <consortium name="The Broad Institute Genomics Platform"/>
            <consortium name="The Broad Institute Genome Sequencing Center for Infectious Disease"/>
            <person name="Wu L."/>
            <person name="Ma J."/>
        </authorList>
    </citation>
    <scope>NUCLEOTIDE SEQUENCE [LARGE SCALE GENOMIC DNA]</scope>
    <source>
        <strain evidence="3">JCM 17939</strain>
    </source>
</reference>
<evidence type="ECO:0008006" key="4">
    <source>
        <dbReference type="Google" id="ProtNLM"/>
    </source>
</evidence>
<dbReference type="EMBL" id="BAABHK010000004">
    <property type="protein sequence ID" value="GAA4626860.1"/>
    <property type="molecule type" value="Genomic_DNA"/>
</dbReference>
<comment type="caution">
    <text evidence="2">The sequence shown here is derived from an EMBL/GenBank/DDBJ whole genome shotgun (WGS) entry which is preliminary data.</text>
</comment>
<dbReference type="Proteomes" id="UP001501442">
    <property type="component" value="Unassembled WGS sequence"/>
</dbReference>
<name>A0ABP8U9D3_9ACTN</name>
<proteinExistence type="predicted"/>
<organism evidence="2 3">
    <name type="scientific">Actinoallomurus vinaceus</name>
    <dbReference type="NCBI Taxonomy" id="1080074"/>
    <lineage>
        <taxon>Bacteria</taxon>
        <taxon>Bacillati</taxon>
        <taxon>Actinomycetota</taxon>
        <taxon>Actinomycetes</taxon>
        <taxon>Streptosporangiales</taxon>
        <taxon>Thermomonosporaceae</taxon>
        <taxon>Actinoallomurus</taxon>
    </lineage>
</organism>
<gene>
    <name evidence="2" type="ORF">GCM10023196_036830</name>
</gene>
<protein>
    <recommendedName>
        <fullName evidence="4">DUF1640 domain-containing protein</fullName>
    </recommendedName>
</protein>
<keyword evidence="1" id="KW-0472">Membrane</keyword>
<dbReference type="RefSeq" id="WP_345432073.1">
    <property type="nucleotide sequence ID" value="NZ_BAABHK010000004.1"/>
</dbReference>
<accession>A0ABP8U9D3</accession>
<keyword evidence="3" id="KW-1185">Reference proteome</keyword>